<organism evidence="14 15">
    <name type="scientific">Fulvimarina manganoxydans</name>
    <dbReference type="NCBI Taxonomy" id="937218"/>
    <lineage>
        <taxon>Bacteria</taxon>
        <taxon>Pseudomonadati</taxon>
        <taxon>Pseudomonadota</taxon>
        <taxon>Alphaproteobacteria</taxon>
        <taxon>Hyphomicrobiales</taxon>
        <taxon>Aurantimonadaceae</taxon>
        <taxon>Fulvimarina</taxon>
    </lineage>
</organism>
<evidence type="ECO:0000256" key="1">
    <source>
        <dbReference type="ARBA" id="ARBA00002274"/>
    </source>
</evidence>
<keyword evidence="5 13" id="KW-0444">Lipid biosynthesis</keyword>
<evidence type="ECO:0000256" key="11">
    <source>
        <dbReference type="ARBA" id="ARBA00023098"/>
    </source>
</evidence>
<accession>A0A1W2EIN3</accession>
<dbReference type="NCBIfam" id="TIGR00682">
    <property type="entry name" value="lpxK"/>
    <property type="match status" value="1"/>
</dbReference>
<evidence type="ECO:0000256" key="4">
    <source>
        <dbReference type="ARBA" id="ARBA00016436"/>
    </source>
</evidence>
<evidence type="ECO:0000256" key="2">
    <source>
        <dbReference type="ARBA" id="ARBA00004870"/>
    </source>
</evidence>
<evidence type="ECO:0000256" key="5">
    <source>
        <dbReference type="ARBA" id="ARBA00022516"/>
    </source>
</evidence>
<dbReference type="UniPathway" id="UPA00359">
    <property type="reaction ID" value="UER00482"/>
</dbReference>
<dbReference type="PANTHER" id="PTHR42724:SF1">
    <property type="entry name" value="TETRAACYLDISACCHARIDE 4'-KINASE, MITOCHONDRIAL-RELATED"/>
    <property type="match status" value="1"/>
</dbReference>
<evidence type="ECO:0000313" key="14">
    <source>
        <dbReference type="EMBL" id="SMD09554.1"/>
    </source>
</evidence>
<gene>
    <name evidence="13" type="primary">lpxK</name>
    <name evidence="14" type="ORF">SAMN06297251_12628</name>
</gene>
<dbReference type="InterPro" id="IPR003758">
    <property type="entry name" value="LpxK"/>
</dbReference>
<dbReference type="STRING" id="937218.SAMN06297251_12628"/>
<feature type="binding site" evidence="13">
    <location>
        <begin position="54"/>
        <end position="61"/>
    </location>
    <ligand>
        <name>ATP</name>
        <dbReference type="ChEBI" id="CHEBI:30616"/>
    </ligand>
</feature>
<reference evidence="14 15" key="1">
    <citation type="submission" date="2017-04" db="EMBL/GenBank/DDBJ databases">
        <authorList>
            <person name="Afonso C.L."/>
            <person name="Miller P.J."/>
            <person name="Scott M.A."/>
            <person name="Spackman E."/>
            <person name="Goraichik I."/>
            <person name="Dimitrov K.M."/>
            <person name="Suarez D.L."/>
            <person name="Swayne D.E."/>
        </authorList>
    </citation>
    <scope>NUCLEOTIDE SEQUENCE [LARGE SCALE GENOMIC DNA]</scope>
    <source>
        <strain evidence="14 15">CGMCC 1.10972</strain>
    </source>
</reference>
<proteinExistence type="inferred from homology"/>
<name>A0A1W2EIN3_9HYPH</name>
<dbReference type="SUPFAM" id="SSF52540">
    <property type="entry name" value="P-loop containing nucleoside triphosphate hydrolases"/>
    <property type="match status" value="1"/>
</dbReference>
<dbReference type="EC" id="2.7.1.130" evidence="3 13"/>
<evidence type="ECO:0000256" key="8">
    <source>
        <dbReference type="ARBA" id="ARBA00022741"/>
    </source>
</evidence>
<dbReference type="Proteomes" id="UP000192656">
    <property type="component" value="Unassembled WGS sequence"/>
</dbReference>
<evidence type="ECO:0000256" key="12">
    <source>
        <dbReference type="ARBA" id="ARBA00029757"/>
    </source>
</evidence>
<keyword evidence="8 13" id="KW-0547">Nucleotide-binding</keyword>
<evidence type="ECO:0000256" key="9">
    <source>
        <dbReference type="ARBA" id="ARBA00022777"/>
    </source>
</evidence>
<evidence type="ECO:0000256" key="13">
    <source>
        <dbReference type="HAMAP-Rule" id="MF_00409"/>
    </source>
</evidence>
<keyword evidence="9 13" id="KW-0418">Kinase</keyword>
<dbReference type="HAMAP" id="MF_00409">
    <property type="entry name" value="LpxK"/>
    <property type="match status" value="1"/>
</dbReference>
<comment type="function">
    <text evidence="1 13">Transfers the gamma-phosphate of ATP to the 4'-position of a tetraacyldisaccharide 1-phosphate intermediate (termed DS-1-P) to form tetraacyldisaccharide 1,4'-bis-phosphate (lipid IVA).</text>
</comment>
<keyword evidence="7 13" id="KW-0808">Transferase</keyword>
<keyword evidence="15" id="KW-1185">Reference proteome</keyword>
<comment type="pathway">
    <text evidence="2 13">Glycolipid biosynthesis; lipid IV(A) biosynthesis; lipid IV(A) from (3R)-3-hydroxytetradecanoyl-[acyl-carrier-protein] and UDP-N-acetyl-alpha-D-glucosamine: step 6/6.</text>
</comment>
<sequence>MRLSSPQFWWRAPGVPSTLLAPVADLYGRIATRNLDKGQRAETGVPVLCVGNPTVGGAGKTPCAIALGQAAIGLGRKPGFVSRGYGRKGRGTLLVDPERQTSRETGDEPLLLARIAPTAVGADRAAAARLLIEEAGCDIIIMDDGFQSARLKTDLSLLLVDGQRGLGNWRVFPAGPLRAPIEDQTRHADGFVVVGKGPAGADIASLAGRSNRPVHYGAITPTKAERFAGMRVLAFAGIGDPAKFLASLSAVGARVEDSRVFPDHHPYTAEDVAALSAAAWRQGLQLVTTRKDAVRLAGGADALRLFATECDVLDVTFRFDVEGTAERLIRETLANFRRRRFG</sequence>
<comment type="catalytic activity">
    <reaction evidence="13">
        <text>a lipid A disaccharide + ATP = a lipid IVA + ADP + H(+)</text>
        <dbReference type="Rhea" id="RHEA:67840"/>
        <dbReference type="ChEBI" id="CHEBI:15378"/>
        <dbReference type="ChEBI" id="CHEBI:30616"/>
        <dbReference type="ChEBI" id="CHEBI:176343"/>
        <dbReference type="ChEBI" id="CHEBI:176425"/>
        <dbReference type="ChEBI" id="CHEBI:456216"/>
        <dbReference type="EC" id="2.7.1.130"/>
    </reaction>
</comment>
<evidence type="ECO:0000256" key="10">
    <source>
        <dbReference type="ARBA" id="ARBA00022840"/>
    </source>
</evidence>
<dbReference type="GO" id="GO:0005524">
    <property type="term" value="F:ATP binding"/>
    <property type="evidence" value="ECO:0007669"/>
    <property type="project" value="UniProtKB-UniRule"/>
</dbReference>
<dbReference type="PANTHER" id="PTHR42724">
    <property type="entry name" value="TETRAACYLDISACCHARIDE 4'-KINASE"/>
    <property type="match status" value="1"/>
</dbReference>
<evidence type="ECO:0000256" key="3">
    <source>
        <dbReference type="ARBA" id="ARBA00012071"/>
    </source>
</evidence>
<dbReference type="InterPro" id="IPR027417">
    <property type="entry name" value="P-loop_NTPase"/>
</dbReference>
<dbReference type="GO" id="GO:0005886">
    <property type="term" value="C:plasma membrane"/>
    <property type="evidence" value="ECO:0007669"/>
    <property type="project" value="TreeGrafter"/>
</dbReference>
<protein>
    <recommendedName>
        <fullName evidence="4 13">Tetraacyldisaccharide 4'-kinase</fullName>
        <ecNumber evidence="3 13">2.7.1.130</ecNumber>
    </recommendedName>
    <alternativeName>
        <fullName evidence="12 13">Lipid A 4'-kinase</fullName>
    </alternativeName>
</protein>
<dbReference type="GO" id="GO:0009245">
    <property type="term" value="P:lipid A biosynthetic process"/>
    <property type="evidence" value="ECO:0007669"/>
    <property type="project" value="UniProtKB-UniRule"/>
</dbReference>
<evidence type="ECO:0000256" key="6">
    <source>
        <dbReference type="ARBA" id="ARBA00022556"/>
    </source>
</evidence>
<keyword evidence="6 13" id="KW-0441">Lipid A biosynthesis</keyword>
<evidence type="ECO:0000256" key="7">
    <source>
        <dbReference type="ARBA" id="ARBA00022679"/>
    </source>
</evidence>
<dbReference type="GO" id="GO:0009029">
    <property type="term" value="F:lipid-A 4'-kinase activity"/>
    <property type="evidence" value="ECO:0007669"/>
    <property type="project" value="UniProtKB-UniRule"/>
</dbReference>
<dbReference type="GO" id="GO:0009244">
    <property type="term" value="P:lipopolysaccharide core region biosynthetic process"/>
    <property type="evidence" value="ECO:0007669"/>
    <property type="project" value="TreeGrafter"/>
</dbReference>
<dbReference type="AlphaFoldDB" id="A0A1W2EIN3"/>
<keyword evidence="11 13" id="KW-0443">Lipid metabolism</keyword>
<dbReference type="EMBL" id="FWXR01000026">
    <property type="protein sequence ID" value="SMD09554.1"/>
    <property type="molecule type" value="Genomic_DNA"/>
</dbReference>
<evidence type="ECO:0000313" key="15">
    <source>
        <dbReference type="Proteomes" id="UP000192656"/>
    </source>
</evidence>
<keyword evidence="10 13" id="KW-0067">ATP-binding</keyword>
<dbReference type="Pfam" id="PF02606">
    <property type="entry name" value="LpxK"/>
    <property type="match status" value="1"/>
</dbReference>
<comment type="similarity">
    <text evidence="13">Belongs to the LpxK family.</text>
</comment>